<feature type="domain" description="Cation/H+ exchanger transmembrane" evidence="6">
    <location>
        <begin position="13"/>
        <end position="381"/>
    </location>
</feature>
<dbReference type="GO" id="GO:0015297">
    <property type="term" value="F:antiporter activity"/>
    <property type="evidence" value="ECO:0007669"/>
    <property type="project" value="InterPro"/>
</dbReference>
<comment type="caution">
    <text evidence="7">The sequence shown here is derived from an EMBL/GenBank/DDBJ whole genome shotgun (WGS) entry which is preliminary data.</text>
</comment>
<evidence type="ECO:0000256" key="5">
    <source>
        <dbReference type="SAM" id="Phobius"/>
    </source>
</evidence>
<dbReference type="Pfam" id="PF00999">
    <property type="entry name" value="Na_H_Exchanger"/>
    <property type="match status" value="1"/>
</dbReference>
<evidence type="ECO:0000256" key="4">
    <source>
        <dbReference type="ARBA" id="ARBA00023136"/>
    </source>
</evidence>
<name>D2MM41_9FIRM</name>
<accession>D2MM41</accession>
<dbReference type="PANTHER" id="PTHR43021">
    <property type="entry name" value="NA(+)/H(+) ANTIPORTER-RELATED"/>
    <property type="match status" value="1"/>
</dbReference>
<feature type="transmembrane region" description="Helical" evidence="5">
    <location>
        <begin position="29"/>
        <end position="47"/>
    </location>
</feature>
<feature type="transmembrane region" description="Helical" evidence="5">
    <location>
        <begin position="116"/>
        <end position="134"/>
    </location>
</feature>
<feature type="transmembrane region" description="Helical" evidence="5">
    <location>
        <begin position="53"/>
        <end position="74"/>
    </location>
</feature>
<gene>
    <name evidence="7" type="ORF">HMPREF9013_0812</name>
</gene>
<dbReference type="InterPro" id="IPR038770">
    <property type="entry name" value="Na+/solute_symporter_sf"/>
</dbReference>
<evidence type="ECO:0000313" key="8">
    <source>
        <dbReference type="Proteomes" id="UP000005017"/>
    </source>
</evidence>
<dbReference type="STRING" id="679192.HMPREF9013_0812"/>
<feature type="transmembrane region" description="Helical" evidence="5">
    <location>
        <begin position="268"/>
        <end position="286"/>
    </location>
</feature>
<dbReference type="Gene3D" id="1.20.1530.20">
    <property type="match status" value="1"/>
</dbReference>
<sequence>MSLTFPLGLAILVGLLLTLVTKKIQLPNVTAYILIGVLIGPHLLNILNHETLASLGIIPEVALGFIAFSIGDEFELKTLKSIGKPALIITLFEALGAVLIVDTVTLLLGFPPAECLILGALAASTAPAATLMIVRQYKADGPLTRMLLPVVAADDAIGLITYSISISIAIGMMNHQAFSLVNTILFPIVKIIASLVLGIVLGLILSFIHRYFQIVMNRMSLCISFILIACALAKSFGLSDLLVCMALGSSYVNTRKDAQKVLSSINDWTYPLFILFFVLSGAELNLSALPKVGILGILYISLRFGGKWLGSYVGANISKQPSVVKNYIGFALMPQAGVAIGLATLVIKDMPGELGMEIQTIILSATLIYELIGPLSAKFALTQANEIHA</sequence>
<keyword evidence="8" id="KW-1185">Reference proteome</keyword>
<feature type="transmembrane region" description="Helical" evidence="5">
    <location>
        <begin position="293"/>
        <end position="315"/>
    </location>
</feature>
<dbReference type="AlphaFoldDB" id="D2MM41"/>
<reference evidence="8" key="1">
    <citation type="submission" date="2009-12" db="EMBL/GenBank/DDBJ databases">
        <title>Sequence of Clostridiales genomosp. BVAB3 str. UPII9-5.</title>
        <authorList>
            <person name="Madupu R."/>
            <person name="Durkin A.S."/>
            <person name="Torralba M."/>
            <person name="Methe B."/>
            <person name="Sutton G.G."/>
            <person name="Strausberg R.L."/>
            <person name="Nelson K.E."/>
        </authorList>
    </citation>
    <scope>NUCLEOTIDE SEQUENCE [LARGE SCALE GENOMIC DNA]</scope>
    <source>
        <strain evidence="8">W1219</strain>
    </source>
</reference>
<dbReference type="GO" id="GO:1902600">
    <property type="term" value="P:proton transmembrane transport"/>
    <property type="evidence" value="ECO:0007669"/>
    <property type="project" value="InterPro"/>
</dbReference>
<comment type="subcellular location">
    <subcellularLocation>
        <location evidence="1">Membrane</location>
        <topology evidence="1">Multi-pass membrane protein</topology>
    </subcellularLocation>
</comment>
<dbReference type="EMBL" id="ADFR01000002">
    <property type="protein sequence ID" value="EFC06117.1"/>
    <property type="molecule type" value="Genomic_DNA"/>
</dbReference>
<evidence type="ECO:0000256" key="1">
    <source>
        <dbReference type="ARBA" id="ARBA00004141"/>
    </source>
</evidence>
<feature type="transmembrane region" description="Helical" evidence="5">
    <location>
        <begin position="6"/>
        <end position="22"/>
    </location>
</feature>
<dbReference type="RefSeq" id="WP_006626462.1">
    <property type="nucleotide sequence ID" value="NZ_ADFR01000002.1"/>
</dbReference>
<feature type="transmembrane region" description="Helical" evidence="5">
    <location>
        <begin position="220"/>
        <end position="248"/>
    </location>
</feature>
<evidence type="ECO:0000259" key="6">
    <source>
        <dbReference type="Pfam" id="PF00999"/>
    </source>
</evidence>
<feature type="transmembrane region" description="Helical" evidence="5">
    <location>
        <begin position="146"/>
        <end position="172"/>
    </location>
</feature>
<dbReference type="eggNOG" id="COG0475">
    <property type="taxonomic scope" value="Bacteria"/>
</dbReference>
<dbReference type="GO" id="GO:0016020">
    <property type="term" value="C:membrane"/>
    <property type="evidence" value="ECO:0007669"/>
    <property type="project" value="UniProtKB-SubCell"/>
</dbReference>
<dbReference type="InterPro" id="IPR006153">
    <property type="entry name" value="Cation/H_exchanger_TM"/>
</dbReference>
<feature type="transmembrane region" description="Helical" evidence="5">
    <location>
        <begin position="327"/>
        <end position="347"/>
    </location>
</feature>
<dbReference type="PANTHER" id="PTHR43021:SF2">
    <property type="entry name" value="CATION_H+ EXCHANGER DOMAIN-CONTAINING PROTEIN"/>
    <property type="match status" value="1"/>
</dbReference>
<proteinExistence type="predicted"/>
<feature type="transmembrane region" description="Helical" evidence="5">
    <location>
        <begin position="184"/>
        <end position="208"/>
    </location>
</feature>
<dbReference type="Proteomes" id="UP000005017">
    <property type="component" value="Unassembled WGS sequence"/>
</dbReference>
<evidence type="ECO:0000256" key="3">
    <source>
        <dbReference type="ARBA" id="ARBA00022989"/>
    </source>
</evidence>
<evidence type="ECO:0000256" key="2">
    <source>
        <dbReference type="ARBA" id="ARBA00022692"/>
    </source>
</evidence>
<keyword evidence="3 5" id="KW-1133">Transmembrane helix</keyword>
<evidence type="ECO:0000313" key="7">
    <source>
        <dbReference type="EMBL" id="EFC06117.1"/>
    </source>
</evidence>
<keyword evidence="2 5" id="KW-0812">Transmembrane</keyword>
<protein>
    <submittedName>
        <fullName evidence="7">Transporter, CPA2 family</fullName>
    </submittedName>
</protein>
<organism evidence="7 8">
    <name type="scientific">Bulleidia extructa W1219</name>
    <dbReference type="NCBI Taxonomy" id="679192"/>
    <lineage>
        <taxon>Bacteria</taxon>
        <taxon>Bacillati</taxon>
        <taxon>Bacillota</taxon>
        <taxon>Erysipelotrichia</taxon>
        <taxon>Erysipelotrichales</taxon>
        <taxon>Erysipelotrichaceae</taxon>
        <taxon>Bulleidia</taxon>
    </lineage>
</organism>
<keyword evidence="4 5" id="KW-0472">Membrane</keyword>
<feature type="transmembrane region" description="Helical" evidence="5">
    <location>
        <begin position="86"/>
        <end position="110"/>
    </location>
</feature>